<proteinExistence type="predicted"/>
<gene>
    <name evidence="2" type="ORF">S01H1_06859</name>
</gene>
<sequence length="299" mass="33800">QFRPDVLLALGNRGLFDPPCPQAIYVKDSHYCYPRRFYGRETARNTLVFAVQKRILQVQLRRTQLLLCQTPVMERRLRRAMGYRGRAAICPNAVSRFTAAGRAGAEMPQPLKPLAGKMRLLYVTRFYAHKNFEGILELFDQHRRELAGVVLIVTIAAEQHPNAPAFLEAVRRRGLAEQIVNVGPLAQTALAGYYRHCHALFMPTLLESFSGSYLEAMHFGVPILTSDLDFAHVICGEAALYFDSWDPASMKDRILQLKGDADLAGELAARGRQRLRKASASFDDNVSRVLRLLREMVRD</sequence>
<dbReference type="PANTHER" id="PTHR46401">
    <property type="entry name" value="GLYCOSYLTRANSFERASE WBBK-RELATED"/>
    <property type="match status" value="1"/>
</dbReference>
<protein>
    <recommendedName>
        <fullName evidence="3">Glycosyl transferase family 1 domain-containing protein</fullName>
    </recommendedName>
</protein>
<evidence type="ECO:0008006" key="3">
    <source>
        <dbReference type="Google" id="ProtNLM"/>
    </source>
</evidence>
<name>X0T9L8_9ZZZZ</name>
<dbReference type="AlphaFoldDB" id="X0T9L8"/>
<dbReference type="PANTHER" id="PTHR46401:SF2">
    <property type="entry name" value="GLYCOSYLTRANSFERASE WBBK-RELATED"/>
    <property type="match status" value="1"/>
</dbReference>
<keyword evidence="1" id="KW-0808">Transferase</keyword>
<dbReference type="EMBL" id="BARS01003538">
    <property type="protein sequence ID" value="GAF83996.1"/>
    <property type="molecule type" value="Genomic_DNA"/>
</dbReference>
<organism evidence="2">
    <name type="scientific">marine sediment metagenome</name>
    <dbReference type="NCBI Taxonomy" id="412755"/>
    <lineage>
        <taxon>unclassified sequences</taxon>
        <taxon>metagenomes</taxon>
        <taxon>ecological metagenomes</taxon>
    </lineage>
</organism>
<dbReference type="Pfam" id="PF13692">
    <property type="entry name" value="Glyco_trans_1_4"/>
    <property type="match status" value="1"/>
</dbReference>
<evidence type="ECO:0000256" key="1">
    <source>
        <dbReference type="ARBA" id="ARBA00022679"/>
    </source>
</evidence>
<accession>X0T9L8</accession>
<dbReference type="SUPFAM" id="SSF53756">
    <property type="entry name" value="UDP-Glycosyltransferase/glycogen phosphorylase"/>
    <property type="match status" value="1"/>
</dbReference>
<reference evidence="2" key="1">
    <citation type="journal article" date="2014" name="Front. Microbiol.">
        <title>High frequency of phylogenetically diverse reductive dehalogenase-homologous genes in deep subseafloor sedimentary metagenomes.</title>
        <authorList>
            <person name="Kawai M."/>
            <person name="Futagami T."/>
            <person name="Toyoda A."/>
            <person name="Takaki Y."/>
            <person name="Nishi S."/>
            <person name="Hori S."/>
            <person name="Arai W."/>
            <person name="Tsubouchi T."/>
            <person name="Morono Y."/>
            <person name="Uchiyama I."/>
            <person name="Ito T."/>
            <person name="Fujiyama A."/>
            <person name="Inagaki F."/>
            <person name="Takami H."/>
        </authorList>
    </citation>
    <scope>NUCLEOTIDE SEQUENCE</scope>
    <source>
        <strain evidence="2">Expedition CK06-06</strain>
    </source>
</reference>
<comment type="caution">
    <text evidence="2">The sequence shown here is derived from an EMBL/GenBank/DDBJ whole genome shotgun (WGS) entry which is preliminary data.</text>
</comment>
<evidence type="ECO:0000313" key="2">
    <source>
        <dbReference type="EMBL" id="GAF83996.1"/>
    </source>
</evidence>
<dbReference type="Gene3D" id="3.40.50.2000">
    <property type="entry name" value="Glycogen Phosphorylase B"/>
    <property type="match status" value="1"/>
</dbReference>
<dbReference type="GO" id="GO:0016757">
    <property type="term" value="F:glycosyltransferase activity"/>
    <property type="evidence" value="ECO:0007669"/>
    <property type="project" value="TreeGrafter"/>
</dbReference>
<feature type="non-terminal residue" evidence="2">
    <location>
        <position position="1"/>
    </location>
</feature>